<proteinExistence type="predicted"/>
<name>A0ABP3VMM4_9FLAO</name>
<evidence type="ECO:0000256" key="1">
    <source>
        <dbReference type="ARBA" id="ARBA00022679"/>
    </source>
</evidence>
<dbReference type="InterPro" id="IPR051706">
    <property type="entry name" value="Glycosyltransferase_domain"/>
</dbReference>
<dbReference type="Proteomes" id="UP001500185">
    <property type="component" value="Unassembled WGS sequence"/>
</dbReference>
<dbReference type="PANTHER" id="PTHR32385:SF15">
    <property type="entry name" value="INOSITOL PHOSPHOCERAMIDE MANNOSYLTRANSFERASE 1"/>
    <property type="match status" value="1"/>
</dbReference>
<organism evidence="3 4">
    <name type="scientific">Psychroflexus lacisalsi</name>
    <dbReference type="NCBI Taxonomy" id="503928"/>
    <lineage>
        <taxon>Bacteria</taxon>
        <taxon>Pseudomonadati</taxon>
        <taxon>Bacteroidota</taxon>
        <taxon>Flavobacteriia</taxon>
        <taxon>Flavobacteriales</taxon>
        <taxon>Flavobacteriaceae</taxon>
        <taxon>Psychroflexus</taxon>
    </lineage>
</organism>
<evidence type="ECO:0000313" key="4">
    <source>
        <dbReference type="Proteomes" id="UP001500185"/>
    </source>
</evidence>
<dbReference type="InterPro" id="IPR007577">
    <property type="entry name" value="GlycoTrfase_DXD_sugar-bd_CS"/>
</dbReference>
<dbReference type="SUPFAM" id="SSF53448">
    <property type="entry name" value="Nucleotide-diphospho-sugar transferases"/>
    <property type="match status" value="1"/>
</dbReference>
<comment type="caution">
    <text evidence="3">The sequence shown here is derived from an EMBL/GenBank/DDBJ whole genome shotgun (WGS) entry which is preliminary data.</text>
</comment>
<evidence type="ECO:0000259" key="2">
    <source>
        <dbReference type="Pfam" id="PF04572"/>
    </source>
</evidence>
<keyword evidence="4" id="KW-1185">Reference proteome</keyword>
<dbReference type="RefSeq" id="WP_224454843.1">
    <property type="nucleotide sequence ID" value="NZ_BAAAGG010000022.1"/>
</dbReference>
<evidence type="ECO:0000313" key="3">
    <source>
        <dbReference type="EMBL" id="GAA0764302.1"/>
    </source>
</evidence>
<sequence length="263" mass="31318">MIPKKIHYCWFGPKEQPSIVQDCIESWKKWLPEYEIQRWDETNVDLSHPFLKKAYTDKMYAFVADYVRLNALYNEGGIYLDTDMLLLKPLDQFLHYKAFIGLESENYVSCGIIGAIPYHPYIHNCLNFYKELKTDRLDYKQIVIPKIFTQIYREMYCYSGPIKKANYKNLRVFDKDFFYAYPNPTKSEPFNEYLNYITSDSYAVHLWHKSWKKKNALKVMREGNILKSLGFLCKEFLISNQTINSIYLRKIASALKQHLKNAQ</sequence>
<dbReference type="Pfam" id="PF04572">
    <property type="entry name" value="Gb3_synth"/>
    <property type="match status" value="1"/>
</dbReference>
<dbReference type="PANTHER" id="PTHR32385">
    <property type="entry name" value="MANNOSYL PHOSPHORYLINOSITOL CERAMIDE SYNTHASE"/>
    <property type="match status" value="1"/>
</dbReference>
<dbReference type="Gene3D" id="3.90.550.20">
    <property type="match status" value="1"/>
</dbReference>
<accession>A0ABP3VMM4</accession>
<dbReference type="EMBL" id="BAAAGG010000022">
    <property type="protein sequence ID" value="GAA0764302.1"/>
    <property type="molecule type" value="Genomic_DNA"/>
</dbReference>
<reference evidence="4" key="1">
    <citation type="journal article" date="2019" name="Int. J. Syst. Evol. Microbiol.">
        <title>The Global Catalogue of Microorganisms (GCM) 10K type strain sequencing project: providing services to taxonomists for standard genome sequencing and annotation.</title>
        <authorList>
            <consortium name="The Broad Institute Genomics Platform"/>
            <consortium name="The Broad Institute Genome Sequencing Center for Infectious Disease"/>
            <person name="Wu L."/>
            <person name="Ma J."/>
        </authorList>
    </citation>
    <scope>NUCLEOTIDE SEQUENCE [LARGE SCALE GENOMIC DNA]</scope>
    <source>
        <strain evidence="4">JCM 16231</strain>
    </source>
</reference>
<gene>
    <name evidence="3" type="ORF">GCM10009433_26530</name>
</gene>
<dbReference type="InterPro" id="IPR029044">
    <property type="entry name" value="Nucleotide-diphossugar_trans"/>
</dbReference>
<protein>
    <submittedName>
        <fullName evidence="3">Glycosyltransferase</fullName>
    </submittedName>
</protein>
<feature type="domain" description="Alpha 1,4-glycosyltransferase" evidence="2">
    <location>
        <begin position="145"/>
        <end position="218"/>
    </location>
</feature>
<keyword evidence="1" id="KW-0808">Transferase</keyword>
<dbReference type="InterPro" id="IPR007652">
    <property type="entry name" value="A1-4-GlycosylTfrase_dom"/>
</dbReference>
<dbReference type="Pfam" id="PF04488">
    <property type="entry name" value="Gly_transf_sug"/>
    <property type="match status" value="1"/>
</dbReference>